<evidence type="ECO:0000313" key="2">
    <source>
        <dbReference type="Proteomes" id="UP001597011"/>
    </source>
</evidence>
<dbReference type="RefSeq" id="WP_379941801.1">
    <property type="nucleotide sequence ID" value="NZ_JBHTIB010000012.1"/>
</dbReference>
<sequence length="177" mass="20798">MIRNVFFVAVFLVSNHTLVSQEISKIEFEKTLKPNVYKAVFNYLSTGSEESKIQLDSIKEIERKIIVKALFGTWELFAVKCSDCIMKKDANKNLPIEFLKINKHSIIFYKGVEKKVYRKEKIKFDENLDYVKGITDFEFSDKTTWSFKTDLTNKYLMIYESGPVSGLIINYYKRIKK</sequence>
<protein>
    <recommendedName>
        <fullName evidence="3">Lipocalin-like protein</fullName>
    </recommendedName>
</protein>
<name>A0ABW3BU41_9FLAO</name>
<dbReference type="Proteomes" id="UP001597011">
    <property type="component" value="Unassembled WGS sequence"/>
</dbReference>
<organism evidence="1 2">
    <name type="scientific">Mariniflexile aquimaris</name>
    <dbReference type="NCBI Taxonomy" id="881009"/>
    <lineage>
        <taxon>Bacteria</taxon>
        <taxon>Pseudomonadati</taxon>
        <taxon>Bacteroidota</taxon>
        <taxon>Flavobacteriia</taxon>
        <taxon>Flavobacteriales</taxon>
        <taxon>Flavobacteriaceae</taxon>
        <taxon>Mariniflexile</taxon>
    </lineage>
</organism>
<accession>A0ABW3BU41</accession>
<comment type="caution">
    <text evidence="1">The sequence shown here is derived from an EMBL/GenBank/DDBJ whole genome shotgun (WGS) entry which is preliminary data.</text>
</comment>
<dbReference type="EMBL" id="JBHTIB010000012">
    <property type="protein sequence ID" value="MFD0836090.1"/>
    <property type="molecule type" value="Genomic_DNA"/>
</dbReference>
<evidence type="ECO:0000313" key="1">
    <source>
        <dbReference type="EMBL" id="MFD0836090.1"/>
    </source>
</evidence>
<keyword evidence="2" id="KW-1185">Reference proteome</keyword>
<gene>
    <name evidence="1" type="ORF">ACFQ0I_09965</name>
</gene>
<proteinExistence type="predicted"/>
<evidence type="ECO:0008006" key="3">
    <source>
        <dbReference type="Google" id="ProtNLM"/>
    </source>
</evidence>
<reference evidence="2" key="1">
    <citation type="journal article" date="2019" name="Int. J. Syst. Evol. Microbiol.">
        <title>The Global Catalogue of Microorganisms (GCM) 10K type strain sequencing project: providing services to taxonomists for standard genome sequencing and annotation.</title>
        <authorList>
            <consortium name="The Broad Institute Genomics Platform"/>
            <consortium name="The Broad Institute Genome Sequencing Center for Infectious Disease"/>
            <person name="Wu L."/>
            <person name="Ma J."/>
        </authorList>
    </citation>
    <scope>NUCLEOTIDE SEQUENCE [LARGE SCALE GENOMIC DNA]</scope>
    <source>
        <strain evidence="2">CCUG 60529</strain>
    </source>
</reference>